<organism evidence="2 3">
    <name type="scientific">Deminuibacter soli</name>
    <dbReference type="NCBI Taxonomy" id="2291815"/>
    <lineage>
        <taxon>Bacteria</taxon>
        <taxon>Pseudomonadati</taxon>
        <taxon>Bacteroidota</taxon>
        <taxon>Chitinophagia</taxon>
        <taxon>Chitinophagales</taxon>
        <taxon>Chitinophagaceae</taxon>
        <taxon>Deminuibacter</taxon>
    </lineage>
</organism>
<dbReference type="SUPFAM" id="SSF51735">
    <property type="entry name" value="NAD(P)-binding Rossmann-fold domains"/>
    <property type="match status" value="1"/>
</dbReference>
<dbReference type="RefSeq" id="WP_116848852.1">
    <property type="nucleotide sequence ID" value="NZ_QTJU01000008.1"/>
</dbReference>
<name>A0A3E1NFT3_9BACT</name>
<dbReference type="Proteomes" id="UP000261284">
    <property type="component" value="Unassembled WGS sequence"/>
</dbReference>
<dbReference type="InterPro" id="IPR036291">
    <property type="entry name" value="NAD(P)-bd_dom_sf"/>
</dbReference>
<evidence type="ECO:0000313" key="2">
    <source>
        <dbReference type="EMBL" id="RFM26648.1"/>
    </source>
</evidence>
<dbReference type="PANTHER" id="PTHR43245">
    <property type="entry name" value="BIFUNCTIONAL POLYMYXIN RESISTANCE PROTEIN ARNA"/>
    <property type="match status" value="1"/>
</dbReference>
<comment type="caution">
    <text evidence="2">The sequence shown here is derived from an EMBL/GenBank/DDBJ whole genome shotgun (WGS) entry which is preliminary data.</text>
</comment>
<dbReference type="Gene3D" id="3.40.50.720">
    <property type="entry name" value="NAD(P)-binding Rossmann-like Domain"/>
    <property type="match status" value="1"/>
</dbReference>
<feature type="domain" description="NAD-dependent epimerase/dehydratase" evidence="1">
    <location>
        <begin position="5"/>
        <end position="219"/>
    </location>
</feature>
<proteinExistence type="predicted"/>
<dbReference type="Pfam" id="PF01370">
    <property type="entry name" value="Epimerase"/>
    <property type="match status" value="1"/>
</dbReference>
<dbReference type="PANTHER" id="PTHR43245:SF13">
    <property type="entry name" value="UDP-D-APIOSE_UDP-D-XYLOSE SYNTHASE 2"/>
    <property type="match status" value="1"/>
</dbReference>
<evidence type="ECO:0000259" key="1">
    <source>
        <dbReference type="Pfam" id="PF01370"/>
    </source>
</evidence>
<dbReference type="EMBL" id="QTJU01000008">
    <property type="protein sequence ID" value="RFM26648.1"/>
    <property type="molecule type" value="Genomic_DNA"/>
</dbReference>
<keyword evidence="3" id="KW-1185">Reference proteome</keyword>
<gene>
    <name evidence="2" type="ORF">DXN05_18945</name>
</gene>
<dbReference type="AlphaFoldDB" id="A0A3E1NFT3"/>
<protein>
    <submittedName>
        <fullName evidence="2">NAD(P)-dependent oxidoreductase</fullName>
    </submittedName>
</protein>
<sequence length="330" mass="37683">MTKFLITGGNGFIGTNFIEMLRYETTEAYAVTIVDIQAPKIPLNKNETWVNVNILDRQALEAVYRENQPDIVFHLAAETACLPHMTLSDYPTVTTGSQHVFELCEQFKTGFLVHTSTQFVHQGNGQQPVSDIDYAPHTVYGEAKVIAEKQLRNGNYNFNWSIIRPTNVWGPWHLRYPYEFWKVLRNGKYFHPGRQQVIRSYGFVNNVCLQVLEIIKRKNEAAVSRQTFYVGDAPMNLFEWVNAFSIAINRKPVRVIPSGCIYALAVVGSGLQQCGISFPITLSRYKSMTQENPAPMEKTFSVLGQSRFSLQEGVKITTDWLVPFWNKEKI</sequence>
<reference evidence="2 3" key="1">
    <citation type="submission" date="2018-08" db="EMBL/GenBank/DDBJ databases">
        <title>Chitinophagaceae sp. K23C18032701, a novel bacterium isolated from forest soil.</title>
        <authorList>
            <person name="Wang C."/>
        </authorList>
    </citation>
    <scope>NUCLEOTIDE SEQUENCE [LARGE SCALE GENOMIC DNA]</scope>
    <source>
        <strain evidence="2 3">K23C18032701</strain>
    </source>
</reference>
<accession>A0A3E1NFT3</accession>
<dbReference type="OrthoDB" id="329806at2"/>
<dbReference type="InterPro" id="IPR001509">
    <property type="entry name" value="Epimerase_deHydtase"/>
</dbReference>
<dbReference type="InterPro" id="IPR050177">
    <property type="entry name" value="Lipid_A_modif_metabolic_enz"/>
</dbReference>
<evidence type="ECO:0000313" key="3">
    <source>
        <dbReference type="Proteomes" id="UP000261284"/>
    </source>
</evidence>
<dbReference type="CDD" id="cd08946">
    <property type="entry name" value="SDR_e"/>
    <property type="match status" value="1"/>
</dbReference>